<evidence type="ECO:0000259" key="4">
    <source>
        <dbReference type="Pfam" id="PF18962"/>
    </source>
</evidence>
<protein>
    <submittedName>
        <fullName evidence="5">T9SS type A sorting domain-containing protein</fullName>
    </submittedName>
</protein>
<dbReference type="Pfam" id="PF18962">
    <property type="entry name" value="Por_Secre_tail"/>
    <property type="match status" value="1"/>
</dbReference>
<name>A0A939K6X9_9BACT</name>
<reference evidence="5" key="1">
    <citation type="submission" date="2021-03" db="EMBL/GenBank/DDBJ databases">
        <title>Fibrella sp. HMF5335 genome sequencing and assembly.</title>
        <authorList>
            <person name="Kang H."/>
            <person name="Kim H."/>
            <person name="Bae S."/>
            <person name="Joh K."/>
        </authorList>
    </citation>
    <scope>NUCLEOTIDE SEQUENCE</scope>
    <source>
        <strain evidence="5">HMF5335</strain>
    </source>
</reference>
<keyword evidence="6" id="KW-1185">Reference proteome</keyword>
<proteinExistence type="predicted"/>
<feature type="domain" description="Secretion system C-terminal sorting" evidence="4">
    <location>
        <begin position="975"/>
        <end position="1049"/>
    </location>
</feature>
<gene>
    <name evidence="5" type="ORF">J2I47_15880</name>
</gene>
<evidence type="ECO:0000256" key="1">
    <source>
        <dbReference type="ARBA" id="ARBA00022801"/>
    </source>
</evidence>
<dbReference type="NCBIfam" id="TIGR04183">
    <property type="entry name" value="Por_Secre_tail"/>
    <property type="match status" value="1"/>
</dbReference>
<dbReference type="GO" id="GO:0016788">
    <property type="term" value="F:hydrolase activity, acting on ester bonds"/>
    <property type="evidence" value="ECO:0007669"/>
    <property type="project" value="UniProtKB-ARBA"/>
</dbReference>
<dbReference type="InterPro" id="IPR026444">
    <property type="entry name" value="Secre_tail"/>
</dbReference>
<accession>A0A939K6X9</accession>
<dbReference type="InterPro" id="IPR005181">
    <property type="entry name" value="SASA"/>
</dbReference>
<dbReference type="Proteomes" id="UP000664034">
    <property type="component" value="Unassembled WGS sequence"/>
</dbReference>
<comment type="caution">
    <text evidence="5">The sequence shown here is derived from an EMBL/GenBank/DDBJ whole genome shotgun (WGS) entry which is preliminary data.</text>
</comment>
<feature type="chain" id="PRO_5038050533" evidence="2">
    <location>
        <begin position="23"/>
        <end position="1051"/>
    </location>
</feature>
<dbReference type="RefSeq" id="WP_207365577.1">
    <property type="nucleotide sequence ID" value="NZ_JAFMYV010000008.1"/>
</dbReference>
<feature type="domain" description="Sialate O-acetylesterase" evidence="3">
    <location>
        <begin position="123"/>
        <end position="304"/>
    </location>
</feature>
<evidence type="ECO:0000313" key="6">
    <source>
        <dbReference type="Proteomes" id="UP000664034"/>
    </source>
</evidence>
<keyword evidence="2" id="KW-0732">Signal</keyword>
<dbReference type="Gene3D" id="3.40.50.1110">
    <property type="entry name" value="SGNH hydrolase"/>
    <property type="match status" value="1"/>
</dbReference>
<dbReference type="EMBL" id="JAFMYV010000008">
    <property type="protein sequence ID" value="MBO0938035.1"/>
    <property type="molecule type" value="Genomic_DNA"/>
</dbReference>
<organism evidence="5 6">
    <name type="scientific">Fibrella rubiginis</name>
    <dbReference type="NCBI Taxonomy" id="2817060"/>
    <lineage>
        <taxon>Bacteria</taxon>
        <taxon>Pseudomonadati</taxon>
        <taxon>Bacteroidota</taxon>
        <taxon>Cytophagia</taxon>
        <taxon>Cytophagales</taxon>
        <taxon>Spirosomataceae</taxon>
        <taxon>Fibrella</taxon>
    </lineage>
</organism>
<dbReference type="SUPFAM" id="SSF52266">
    <property type="entry name" value="SGNH hydrolase"/>
    <property type="match status" value="1"/>
</dbReference>
<evidence type="ECO:0000313" key="5">
    <source>
        <dbReference type="EMBL" id="MBO0938035.1"/>
    </source>
</evidence>
<evidence type="ECO:0000259" key="3">
    <source>
        <dbReference type="Pfam" id="PF03629"/>
    </source>
</evidence>
<dbReference type="InterPro" id="IPR036514">
    <property type="entry name" value="SGNH_hydro_sf"/>
</dbReference>
<evidence type="ECO:0000256" key="2">
    <source>
        <dbReference type="SAM" id="SignalP"/>
    </source>
</evidence>
<keyword evidence="1" id="KW-0378">Hydrolase</keyword>
<feature type="signal peptide" evidence="2">
    <location>
        <begin position="1"/>
        <end position="22"/>
    </location>
</feature>
<sequence>MNASSILYLLFFSVGLISQVQAQTQVAFPITRAVFQRSNANSASVPITGTYSIPVTRIEARVVARTNGQGFTTDFQTIVDNPQGGVFNAQLTVQGGWYDLIVRFMRGNDEVARQTVERVGVGEVFVIAGQSNAQGIRGETEPALDDRVNAVNYDYQPEQYPADAPYPVFSQLNGNNRIAPRGFSSWCWGNLGDLLAQRLNVPILFFNAAFLGTSVRNWAESSQGKPTLSDYIPAYYQRGQPYASLQIALTSYVSLVGMRAILWHQGETDNAFSTSRSQYADRLNTLVKQSRINSGKNLSWVVARASYDDALKSNPNIIGAQNDVIAAGNGVYAGPNTEAIQIPRARPPYNDPIHFDNGGLRELAAAWNTSLTDALLSSITPVTPSPVPIVTVSCPGGNAVNFTVTNYDNVTWESGENGKSITKTSGQVVRAKVKDPLGYVHYTPYLTVSNAPIIQTNGAAAFCQGGSVQLTSSYPVNNTWSTGSTEPSISVNTTGDYSVSYKDVSGCTFKSNTVKVTSNPIPAAPSVSAEKATTFCQGDNTVLASSPAAAYEWSNGERTQKITVGQAGNYSLRITDANGCTSPTSSTVGVTVNPLPAPPQLTASGKTTFCANESVTLTASQEASYEWSNGQTTRSINVSTAGTYSVRTRNSFNCLSNPSNSAVVVVNALPAAPSVNAEKATTFCQGDNTVLASSPAAAYEWSNGERTQKITVGQAGNYSLRITDANGCTSPTSSTVGVTVNPLPAPPQLTASGKTTFCANESVTLTASQEASYEWSNGQTTRSINVSTAGTYSVRTRNSFNCLSALSNTVNVVVNPLPSPPTISTKGSLIFCEGDFVTLQSSSPFRTLWSTGDSTQTLIVRQGGTYSARTRDNNGCLSTNSGLILTATRARPAAPTLQQVGTFLLQASGAPANERYYWRRGQDSLMVSTAQIRVTQAGQYTVRTANTYSSALVCLSLPSAPYDFVLPANGETLSIYPNPSLDGNFLIETLEDLSNAVIVIYTLSGQQVYQTDATTLGERKQLQLYMLAPGPYILQLQATGLKTSKRIQIGQ</sequence>
<dbReference type="Pfam" id="PF03629">
    <property type="entry name" value="SASA"/>
    <property type="match status" value="1"/>
</dbReference>
<dbReference type="AlphaFoldDB" id="A0A939K6X9"/>